<keyword evidence="2" id="KW-1185">Reference proteome</keyword>
<dbReference type="EMBL" id="JAACJN010000316">
    <property type="protein sequence ID" value="KAF5348618.1"/>
    <property type="molecule type" value="Genomic_DNA"/>
</dbReference>
<name>A0A8H5CW22_9AGAR</name>
<proteinExistence type="predicted"/>
<gene>
    <name evidence="1" type="ORF">D9757_014464</name>
</gene>
<dbReference type="AlphaFoldDB" id="A0A8H5CW22"/>
<evidence type="ECO:0000313" key="1">
    <source>
        <dbReference type="EMBL" id="KAF5348618.1"/>
    </source>
</evidence>
<evidence type="ECO:0000313" key="2">
    <source>
        <dbReference type="Proteomes" id="UP000518752"/>
    </source>
</evidence>
<dbReference type="Proteomes" id="UP000518752">
    <property type="component" value="Unassembled WGS sequence"/>
</dbReference>
<organism evidence="1 2">
    <name type="scientific">Collybiopsis confluens</name>
    <dbReference type="NCBI Taxonomy" id="2823264"/>
    <lineage>
        <taxon>Eukaryota</taxon>
        <taxon>Fungi</taxon>
        <taxon>Dikarya</taxon>
        <taxon>Basidiomycota</taxon>
        <taxon>Agaricomycotina</taxon>
        <taxon>Agaricomycetes</taxon>
        <taxon>Agaricomycetidae</taxon>
        <taxon>Agaricales</taxon>
        <taxon>Marasmiineae</taxon>
        <taxon>Omphalotaceae</taxon>
        <taxon>Collybiopsis</taxon>
    </lineage>
</organism>
<sequence>MDTPCHRYKAIFVVRHLWQWLGQELPDNIPSEPAEFEVLGSEKTREIPRMLDGRKYVLTAEARKKLIILGIQDRLGTLQFDWFVRNSSLHLDFTYFFFDLSEVEDVNTNQHGLRSYRLSTPERHRSTLVSPDVLDIY</sequence>
<comment type="caution">
    <text evidence="1">The sequence shown here is derived from an EMBL/GenBank/DDBJ whole genome shotgun (WGS) entry which is preliminary data.</text>
</comment>
<reference evidence="1 2" key="1">
    <citation type="journal article" date="2020" name="ISME J.">
        <title>Uncovering the hidden diversity of litter-decomposition mechanisms in mushroom-forming fungi.</title>
        <authorList>
            <person name="Floudas D."/>
            <person name="Bentzer J."/>
            <person name="Ahren D."/>
            <person name="Johansson T."/>
            <person name="Persson P."/>
            <person name="Tunlid A."/>
        </authorList>
    </citation>
    <scope>NUCLEOTIDE SEQUENCE [LARGE SCALE GENOMIC DNA]</scope>
    <source>
        <strain evidence="1 2">CBS 406.79</strain>
    </source>
</reference>
<accession>A0A8H5CW22</accession>
<protein>
    <submittedName>
        <fullName evidence="1">Uncharacterized protein</fullName>
    </submittedName>
</protein>